<dbReference type="GeneID" id="42441914"/>
<proteinExistence type="predicted"/>
<sequence length="49" mass="5801">MVESVKRETRAVKYKTGELDLFDEIDLKEMLKELAPKHDQEIEIVILKK</sequence>
<dbReference type="HOGENOM" id="CLU_3130901_0_0_2"/>
<accession>F6D538</accession>
<dbReference type="Proteomes" id="UP000009231">
    <property type="component" value="Chromosome"/>
</dbReference>
<keyword evidence="2" id="KW-1185">Reference proteome</keyword>
<name>F6D538_METPW</name>
<dbReference type="KEGG" id="mew:MSWAN_0535"/>
<dbReference type="RefSeq" id="WP_013825075.1">
    <property type="nucleotide sequence ID" value="NC_015574.1"/>
</dbReference>
<dbReference type="AlphaFoldDB" id="F6D538"/>
<reference evidence="1 2" key="1">
    <citation type="journal article" date="2014" name="Int. J. Syst. Evol. Microbiol.">
        <title>Methanobacterium paludis sp. nov. and a novel strain of Methanobacterium lacus isolated from northern peatlands.</title>
        <authorList>
            <person name="Cadillo-Quiroz H."/>
            <person name="Brauer S.L."/>
            <person name="Goodson N."/>
            <person name="Yavitt J.B."/>
            <person name="Zinder S.H."/>
        </authorList>
    </citation>
    <scope>NUCLEOTIDE SEQUENCE [LARGE SCALE GENOMIC DNA]</scope>
    <source>
        <strain evidence="2">DSM 25820 / JCM 18151 / SWAN1</strain>
    </source>
</reference>
<dbReference type="OrthoDB" id="379782at2157"/>
<dbReference type="EMBL" id="CP002772">
    <property type="protein sequence ID" value="AEG17573.1"/>
    <property type="molecule type" value="Genomic_DNA"/>
</dbReference>
<gene>
    <name evidence="1" type="ordered locus">MSWAN_0535</name>
</gene>
<evidence type="ECO:0000313" key="2">
    <source>
        <dbReference type="Proteomes" id="UP000009231"/>
    </source>
</evidence>
<organism evidence="1 2">
    <name type="scientific">Methanobacterium paludis (strain DSM 25820 / JCM 18151 / SWAN1)</name>
    <dbReference type="NCBI Taxonomy" id="868131"/>
    <lineage>
        <taxon>Archaea</taxon>
        <taxon>Methanobacteriati</taxon>
        <taxon>Methanobacteriota</taxon>
        <taxon>Methanomada group</taxon>
        <taxon>Methanobacteria</taxon>
        <taxon>Methanobacteriales</taxon>
        <taxon>Methanobacteriaceae</taxon>
        <taxon>Methanobacterium</taxon>
    </lineage>
</organism>
<evidence type="ECO:0000313" key="1">
    <source>
        <dbReference type="EMBL" id="AEG17573.1"/>
    </source>
</evidence>
<protein>
    <submittedName>
        <fullName evidence="1">Uncharacterized protein</fullName>
    </submittedName>
</protein>